<keyword evidence="1" id="KW-1133">Transmembrane helix</keyword>
<protein>
    <submittedName>
        <fullName evidence="2">High mobility group protein Z</fullName>
    </submittedName>
</protein>
<dbReference type="PATRIC" id="fig|230089.6.peg.2009"/>
<dbReference type="OrthoDB" id="9975250at2"/>
<organism evidence="2 3">
    <name type="scientific">Photorhabdus thracensis</name>
    <dbReference type="NCBI Taxonomy" id="230089"/>
    <lineage>
        <taxon>Bacteria</taxon>
        <taxon>Pseudomonadati</taxon>
        <taxon>Pseudomonadota</taxon>
        <taxon>Gammaproteobacteria</taxon>
        <taxon>Enterobacterales</taxon>
        <taxon>Morganellaceae</taxon>
        <taxon>Photorhabdus</taxon>
    </lineage>
</organism>
<gene>
    <name evidence="2" type="ORF">VY86_09060</name>
</gene>
<keyword evidence="1" id="KW-0472">Membrane</keyword>
<name>A0A0F7LNL9_9GAMM</name>
<dbReference type="EMBL" id="CP011104">
    <property type="protein sequence ID" value="AKH63472.1"/>
    <property type="molecule type" value="Genomic_DNA"/>
</dbReference>
<keyword evidence="1" id="KW-0812">Transmembrane</keyword>
<accession>A0A0F7LNL9</accession>
<reference evidence="2 3" key="1">
    <citation type="journal article" date="2015" name="J. Biotechnol.">
        <title>Complete genome sequence of Photorhabdus temperata subsp. thracensis 39-8(T), an entomopathogenic bacterium for the improved commercial bioinsecticide.</title>
        <authorList>
            <person name="Kwak Y."/>
            <person name="Shin J.H."/>
        </authorList>
    </citation>
    <scope>NUCLEOTIDE SEQUENCE [LARGE SCALE GENOMIC DNA]</scope>
    <source>
        <strain evidence="2 3">DSM 15199</strain>
    </source>
</reference>
<dbReference type="STRING" id="230089.VY86_09060"/>
<dbReference type="Proteomes" id="UP000034866">
    <property type="component" value="Chromosome"/>
</dbReference>
<evidence type="ECO:0000313" key="3">
    <source>
        <dbReference type="Proteomes" id="UP000034866"/>
    </source>
</evidence>
<evidence type="ECO:0000256" key="1">
    <source>
        <dbReference type="SAM" id="Phobius"/>
    </source>
</evidence>
<dbReference type="AlphaFoldDB" id="A0A0F7LNL9"/>
<keyword evidence="3" id="KW-1185">Reference proteome</keyword>
<proteinExistence type="predicted"/>
<reference evidence="3" key="2">
    <citation type="submission" date="2015-03" db="EMBL/GenBank/DDBJ databases">
        <title>Genome sequence of Azospirillum thiophilum strain DSM 21654T.</title>
        <authorList>
            <person name="Kwak Y."/>
            <person name="Shin J.-H."/>
        </authorList>
    </citation>
    <scope>NUCLEOTIDE SEQUENCE [LARGE SCALE GENOMIC DNA]</scope>
    <source>
        <strain evidence="3">DSM 15199</strain>
    </source>
</reference>
<dbReference type="KEGG" id="ptt:VY86_09060"/>
<evidence type="ECO:0000313" key="2">
    <source>
        <dbReference type="EMBL" id="AKH63472.1"/>
    </source>
</evidence>
<feature type="transmembrane region" description="Helical" evidence="1">
    <location>
        <begin position="6"/>
        <end position="25"/>
    </location>
</feature>
<dbReference type="RefSeq" id="WP_046974727.1">
    <property type="nucleotide sequence ID" value="NZ_CP011104.1"/>
</dbReference>
<sequence length="59" mass="7124">MVKGGLTLITTLLVCYLLWLLGKLWRLSWRKTRLRRVTTAQHIKHLQALRFGRQKHRKE</sequence>